<keyword evidence="1" id="KW-0812">Transmembrane</keyword>
<proteinExistence type="predicted"/>
<evidence type="ECO:0000313" key="3">
    <source>
        <dbReference type="Proteomes" id="UP000070174"/>
    </source>
</evidence>
<reference evidence="2 3" key="1">
    <citation type="submission" date="2016-01" db="EMBL/GenBank/DDBJ databases">
        <authorList>
            <person name="Oliw E.H."/>
        </authorList>
    </citation>
    <scope>NUCLEOTIDE SEQUENCE [LARGE SCALE GENOMIC DNA]</scope>
    <source>
        <strain evidence="2 3">CMW7756A</strain>
    </source>
</reference>
<sequence length="223" mass="26520">MDTNIIAVGISAIVSLVIAVWTSIYTTRKNIELEKEMYFRKEKIENLKNVSEKYKSLMIFYSNQYNIILSMHLPRVESRELNYYKEELEKYQKFNDADFTSGNINIPFNKHEEILLYSLNIKNLNENLNDCYCATNIKLKELYTEWDLEEFKSSKNLDLLNDAYNFLIRLTKMLLKINIILEGIYEYNLSMMTNRKAHDSKDMVNNIVIKTEKLIKKYSLKEL</sequence>
<dbReference type="AlphaFoldDB" id="A0A133PSI9"/>
<comment type="caution">
    <text evidence="2">The sequence shown here is derived from an EMBL/GenBank/DDBJ whole genome shotgun (WGS) entry which is preliminary data.</text>
</comment>
<organism evidence="2">
    <name type="scientific">Peptoniphilus harei</name>
    <dbReference type="NCBI Taxonomy" id="54005"/>
    <lineage>
        <taxon>Bacteria</taxon>
        <taxon>Bacillati</taxon>
        <taxon>Bacillota</taxon>
        <taxon>Tissierellia</taxon>
        <taxon>Tissierellales</taxon>
        <taxon>Peptoniphilaceae</taxon>
        <taxon>Peptoniphilus</taxon>
    </lineage>
</organism>
<feature type="transmembrane region" description="Helical" evidence="1">
    <location>
        <begin position="6"/>
        <end position="27"/>
    </location>
</feature>
<name>A0A133PSI9_9FIRM</name>
<evidence type="ECO:0000256" key="1">
    <source>
        <dbReference type="SAM" id="Phobius"/>
    </source>
</evidence>
<keyword evidence="1" id="KW-1133">Transmembrane helix</keyword>
<dbReference type="EMBL" id="LRQE01000003">
    <property type="protein sequence ID" value="KXA31778.1"/>
    <property type="molecule type" value="Genomic_DNA"/>
</dbReference>
<dbReference type="RefSeq" id="WP_060799492.1">
    <property type="nucleotide sequence ID" value="NZ_KQ957086.1"/>
</dbReference>
<dbReference type="PATRIC" id="fig|54005.3.peg.149"/>
<protein>
    <submittedName>
        <fullName evidence="2">Uncharacterized protein</fullName>
    </submittedName>
</protein>
<evidence type="ECO:0000313" key="2">
    <source>
        <dbReference type="EMBL" id="KXA31778.1"/>
    </source>
</evidence>
<dbReference type="Proteomes" id="UP000070174">
    <property type="component" value="Unassembled WGS sequence"/>
</dbReference>
<keyword evidence="1" id="KW-0472">Membrane</keyword>
<gene>
    <name evidence="2" type="ORF">HMPREF3229_00151</name>
</gene>
<accession>A0A133PSI9</accession>